<proteinExistence type="inferred from homology"/>
<name>A0A413FAY1_9FIRM</name>
<dbReference type="InterPro" id="IPR029063">
    <property type="entry name" value="SAM-dependent_MTases_sf"/>
</dbReference>
<dbReference type="RefSeq" id="WP_024737234.1">
    <property type="nucleotide sequence ID" value="NZ_CABMHH010000242.1"/>
</dbReference>
<evidence type="ECO:0000256" key="3">
    <source>
        <dbReference type="ARBA" id="ARBA00022691"/>
    </source>
</evidence>
<gene>
    <name evidence="4" type="primary">trmR</name>
    <name evidence="5" type="ORF">DWV29_20370</name>
</gene>
<evidence type="ECO:0000256" key="4">
    <source>
        <dbReference type="HAMAP-Rule" id="MF_02217"/>
    </source>
</evidence>
<protein>
    <recommendedName>
        <fullName evidence="4">tRNA 5-hydroxyuridine methyltransferase</fullName>
        <ecNumber evidence="4">2.1.1.-</ecNumber>
    </recommendedName>
    <alternativeName>
        <fullName evidence="4">ho5U methyltransferase</fullName>
    </alternativeName>
</protein>
<keyword evidence="1 4" id="KW-0489">Methyltransferase</keyword>
<dbReference type="GO" id="GO:0000287">
    <property type="term" value="F:magnesium ion binding"/>
    <property type="evidence" value="ECO:0007669"/>
    <property type="project" value="UniProtKB-UniRule"/>
</dbReference>
<feature type="binding site" evidence="4">
    <location>
        <position position="85"/>
    </location>
    <ligand>
        <name>S-adenosyl-L-methionine</name>
        <dbReference type="ChEBI" id="CHEBI:59789"/>
    </ligand>
</feature>
<dbReference type="Gene3D" id="3.40.50.150">
    <property type="entry name" value="Vaccinia Virus protein VP39"/>
    <property type="match status" value="1"/>
</dbReference>
<feature type="binding site" evidence="4">
    <location>
        <begin position="113"/>
        <end position="114"/>
    </location>
    <ligand>
        <name>S-adenosyl-L-methionine</name>
        <dbReference type="ChEBI" id="CHEBI:59789"/>
    </ligand>
</feature>
<comment type="similarity">
    <text evidence="4">Belongs to the class I-like SAM-binding methyltransferase superfamily. Cation-dependent O-methyltransferase family.</text>
</comment>
<comment type="catalytic activity">
    <reaction evidence="4">
        <text>5-hydroxyuridine(34) in tRNA + S-adenosyl-L-methionine = 5-methoxyuridine(34) in tRNA + S-adenosyl-L-homocysteine + H(+)</text>
        <dbReference type="Rhea" id="RHEA:60524"/>
        <dbReference type="Rhea" id="RHEA-COMP:13381"/>
        <dbReference type="Rhea" id="RHEA-COMP:15591"/>
        <dbReference type="ChEBI" id="CHEBI:15378"/>
        <dbReference type="ChEBI" id="CHEBI:57856"/>
        <dbReference type="ChEBI" id="CHEBI:59789"/>
        <dbReference type="ChEBI" id="CHEBI:136877"/>
        <dbReference type="ChEBI" id="CHEBI:143860"/>
    </reaction>
</comment>
<keyword evidence="4" id="KW-0479">Metal-binding</keyword>
<evidence type="ECO:0000313" key="5">
    <source>
        <dbReference type="EMBL" id="RGX26066.1"/>
    </source>
</evidence>
<dbReference type="OrthoDB" id="9799672at2"/>
<dbReference type="GO" id="GO:0016300">
    <property type="term" value="F:tRNA (uridine) methyltransferase activity"/>
    <property type="evidence" value="ECO:0007669"/>
    <property type="project" value="UniProtKB-UniRule"/>
</dbReference>
<dbReference type="Proteomes" id="UP000283880">
    <property type="component" value="Unassembled WGS sequence"/>
</dbReference>
<accession>A0A413FAY1</accession>
<dbReference type="PANTHER" id="PTHR43836">
    <property type="entry name" value="CATECHOL O-METHYLTRANSFERASE 1-RELATED"/>
    <property type="match status" value="1"/>
</dbReference>
<keyword evidence="4" id="KW-0460">Magnesium</keyword>
<comment type="subunit">
    <text evidence="4">Homodimer.</text>
</comment>
<keyword evidence="2 4" id="KW-0808">Transferase</keyword>
<dbReference type="InterPro" id="IPR043675">
    <property type="entry name" value="TrmR_methyltr"/>
</dbReference>
<organism evidence="5 6">
    <name type="scientific">Enterocloster asparagiformis</name>
    <dbReference type="NCBI Taxonomy" id="333367"/>
    <lineage>
        <taxon>Bacteria</taxon>
        <taxon>Bacillati</taxon>
        <taxon>Bacillota</taxon>
        <taxon>Clostridia</taxon>
        <taxon>Lachnospirales</taxon>
        <taxon>Lachnospiraceae</taxon>
        <taxon>Enterocloster</taxon>
    </lineage>
</organism>
<evidence type="ECO:0000256" key="2">
    <source>
        <dbReference type="ARBA" id="ARBA00022679"/>
    </source>
</evidence>
<dbReference type="CDD" id="cd02440">
    <property type="entry name" value="AdoMet_MTases"/>
    <property type="match status" value="1"/>
</dbReference>
<comment type="caution">
    <text evidence="5">The sequence shown here is derived from an EMBL/GenBank/DDBJ whole genome shotgun (WGS) entry which is preliminary data.</text>
</comment>
<feature type="binding site" evidence="4">
    <location>
        <position position="67"/>
    </location>
    <ligand>
        <name>S-adenosyl-L-methionine</name>
        <dbReference type="ChEBI" id="CHEBI:59789"/>
    </ligand>
</feature>
<keyword evidence="4" id="KW-0819">tRNA processing</keyword>
<reference evidence="5 6" key="1">
    <citation type="submission" date="2018-08" db="EMBL/GenBank/DDBJ databases">
        <title>A genome reference for cultivated species of the human gut microbiota.</title>
        <authorList>
            <person name="Zou Y."/>
            <person name="Xue W."/>
            <person name="Luo G."/>
        </authorList>
    </citation>
    <scope>NUCLEOTIDE SEQUENCE [LARGE SCALE GENOMIC DNA]</scope>
    <source>
        <strain evidence="5 6">AF04-15</strain>
    </source>
</reference>
<sequence>MIADSRITDYILSLETGQGQLCDRIEQEALAARVPIIRRETAALLKTLVAAKAPRAILEIGTAVGYSALLMARVMPADCRITTIEKYEKRIPVARENFRLAGEEERITLLEGDADEILDRLKGSYFDFVFMDAAKGQYLAWLPKLMELMPAGAVLVSDNVLQDGDIVQSRFAVERRNRTIHARMREYLYELKHNSALETSILPVGDGVALSVRR</sequence>
<feature type="binding site" evidence="4">
    <location>
        <position position="158"/>
    </location>
    <ligand>
        <name>Mg(2+)</name>
        <dbReference type="ChEBI" id="CHEBI:18420"/>
    </ligand>
</feature>
<dbReference type="GO" id="GO:0008171">
    <property type="term" value="F:O-methyltransferase activity"/>
    <property type="evidence" value="ECO:0007669"/>
    <property type="project" value="InterPro"/>
</dbReference>
<dbReference type="HAMAP" id="MF_02217">
    <property type="entry name" value="TrmR_methyltr"/>
    <property type="match status" value="1"/>
</dbReference>
<evidence type="ECO:0000313" key="6">
    <source>
        <dbReference type="Proteomes" id="UP000283880"/>
    </source>
</evidence>
<evidence type="ECO:0000256" key="1">
    <source>
        <dbReference type="ARBA" id="ARBA00022603"/>
    </source>
</evidence>
<feature type="binding site" evidence="4">
    <location>
        <position position="132"/>
    </location>
    <ligand>
        <name>S-adenosyl-L-methionine</name>
        <dbReference type="ChEBI" id="CHEBI:59789"/>
    </ligand>
</feature>
<feature type="binding site" evidence="4">
    <location>
        <position position="37"/>
    </location>
    <ligand>
        <name>S-adenosyl-L-methionine</name>
        <dbReference type="ChEBI" id="CHEBI:59789"/>
    </ligand>
</feature>
<dbReference type="SUPFAM" id="SSF53335">
    <property type="entry name" value="S-adenosyl-L-methionine-dependent methyltransferases"/>
    <property type="match status" value="1"/>
</dbReference>
<feature type="binding site" evidence="4">
    <location>
        <position position="132"/>
    </location>
    <ligand>
        <name>Mg(2+)</name>
        <dbReference type="ChEBI" id="CHEBI:18420"/>
    </ligand>
</feature>
<dbReference type="PROSITE" id="PS51682">
    <property type="entry name" value="SAM_OMT_I"/>
    <property type="match status" value="1"/>
</dbReference>
<feature type="binding site" evidence="4">
    <location>
        <position position="159"/>
    </location>
    <ligand>
        <name>Mg(2+)</name>
        <dbReference type="ChEBI" id="CHEBI:18420"/>
    </ligand>
</feature>
<dbReference type="InterPro" id="IPR002935">
    <property type="entry name" value="SAM_O-MeTrfase"/>
</dbReference>
<dbReference type="PANTHER" id="PTHR43836:SF2">
    <property type="entry name" value="CATECHOL O-METHYLTRANSFERASE 1-RELATED"/>
    <property type="match status" value="1"/>
</dbReference>
<dbReference type="EC" id="2.1.1.-" evidence="4"/>
<comment type="function">
    <text evidence="4">Catalyzes the methylation of 5-hydroxyuridine (ho5U) to form 5-methoxyuridine (mo5U) at position 34 in tRNAs.</text>
</comment>
<dbReference type="Pfam" id="PF01596">
    <property type="entry name" value="Methyltransf_3"/>
    <property type="match status" value="1"/>
</dbReference>
<dbReference type="GO" id="GO:0030488">
    <property type="term" value="P:tRNA methylation"/>
    <property type="evidence" value="ECO:0007669"/>
    <property type="project" value="UniProtKB-UniRule"/>
</dbReference>
<dbReference type="AlphaFoldDB" id="A0A413FAY1"/>
<keyword evidence="3 4" id="KW-0949">S-adenosyl-L-methionine</keyword>
<dbReference type="EMBL" id="QSBM01000017">
    <property type="protein sequence ID" value="RGX26066.1"/>
    <property type="molecule type" value="Genomic_DNA"/>
</dbReference>